<reference evidence="1 2" key="1">
    <citation type="submission" date="2020-02" db="EMBL/GenBank/DDBJ databases">
        <title>Draft genome sequence of Haematococcus lacustris strain NIES-144.</title>
        <authorList>
            <person name="Morimoto D."/>
            <person name="Nakagawa S."/>
            <person name="Yoshida T."/>
            <person name="Sawayama S."/>
        </authorList>
    </citation>
    <scope>NUCLEOTIDE SEQUENCE [LARGE SCALE GENOMIC DNA]</scope>
    <source>
        <strain evidence="1 2">NIES-144</strain>
    </source>
</reference>
<proteinExistence type="predicted"/>
<evidence type="ECO:0000313" key="1">
    <source>
        <dbReference type="EMBL" id="GFH28718.1"/>
    </source>
</evidence>
<keyword evidence="2" id="KW-1185">Reference proteome</keyword>
<name>A0A6A0A853_HAELA</name>
<sequence length="36" mass="3820">MLERAVDATLQEALAQCVFGNDAQDTGIPVEDSGVR</sequence>
<evidence type="ECO:0000313" key="2">
    <source>
        <dbReference type="Proteomes" id="UP000485058"/>
    </source>
</evidence>
<protein>
    <submittedName>
        <fullName evidence="1">Uncharacterized protein</fullName>
    </submittedName>
</protein>
<gene>
    <name evidence="1" type="ORF">HaLaN_27257</name>
</gene>
<dbReference type="EMBL" id="BLLF01004006">
    <property type="protein sequence ID" value="GFH28718.1"/>
    <property type="molecule type" value="Genomic_DNA"/>
</dbReference>
<dbReference type="Proteomes" id="UP000485058">
    <property type="component" value="Unassembled WGS sequence"/>
</dbReference>
<comment type="caution">
    <text evidence="1">The sequence shown here is derived from an EMBL/GenBank/DDBJ whole genome shotgun (WGS) entry which is preliminary data.</text>
</comment>
<dbReference type="AlphaFoldDB" id="A0A6A0A853"/>
<organism evidence="1 2">
    <name type="scientific">Haematococcus lacustris</name>
    <name type="common">Green alga</name>
    <name type="synonym">Haematococcus pluvialis</name>
    <dbReference type="NCBI Taxonomy" id="44745"/>
    <lineage>
        <taxon>Eukaryota</taxon>
        <taxon>Viridiplantae</taxon>
        <taxon>Chlorophyta</taxon>
        <taxon>core chlorophytes</taxon>
        <taxon>Chlorophyceae</taxon>
        <taxon>CS clade</taxon>
        <taxon>Chlamydomonadales</taxon>
        <taxon>Haematococcaceae</taxon>
        <taxon>Haematococcus</taxon>
    </lineage>
</organism>
<accession>A0A6A0A853</accession>